<dbReference type="PANTHER" id="PTHR46268:SF6">
    <property type="entry name" value="UNIVERSAL STRESS PROTEIN UP12"/>
    <property type="match status" value="1"/>
</dbReference>
<gene>
    <name evidence="3" type="ORF">FC69_GL000908</name>
</gene>
<dbReference type="RefSeq" id="WP_025083862.1">
    <property type="nucleotide sequence ID" value="NZ_AZEX01000024.1"/>
</dbReference>
<evidence type="ECO:0000313" key="4">
    <source>
        <dbReference type="Proteomes" id="UP000051264"/>
    </source>
</evidence>
<dbReference type="InterPro" id="IPR014729">
    <property type="entry name" value="Rossmann-like_a/b/a_fold"/>
</dbReference>
<proteinExistence type="inferred from homology"/>
<dbReference type="CDD" id="cd00293">
    <property type="entry name" value="USP-like"/>
    <property type="match status" value="1"/>
</dbReference>
<reference evidence="3 4" key="1">
    <citation type="journal article" date="2015" name="Genome Announc.">
        <title>Expanding the biotechnology potential of lactobacilli through comparative genomics of 213 strains and associated genera.</title>
        <authorList>
            <person name="Sun Z."/>
            <person name="Harris H.M."/>
            <person name="McCann A."/>
            <person name="Guo C."/>
            <person name="Argimon S."/>
            <person name="Zhang W."/>
            <person name="Yang X."/>
            <person name="Jeffery I.B."/>
            <person name="Cooney J.C."/>
            <person name="Kagawa T.F."/>
            <person name="Liu W."/>
            <person name="Song Y."/>
            <person name="Salvetti E."/>
            <person name="Wrobel A."/>
            <person name="Rasinkangas P."/>
            <person name="Parkhill J."/>
            <person name="Rea M.C."/>
            <person name="O'Sullivan O."/>
            <person name="Ritari J."/>
            <person name="Douillard F.P."/>
            <person name="Paul Ross R."/>
            <person name="Yang R."/>
            <person name="Briner A.E."/>
            <person name="Felis G.E."/>
            <person name="de Vos W.M."/>
            <person name="Barrangou R."/>
            <person name="Klaenhammer T.R."/>
            <person name="Caufield P.W."/>
            <person name="Cui Y."/>
            <person name="Zhang H."/>
            <person name="O'Toole P.W."/>
        </authorList>
    </citation>
    <scope>NUCLEOTIDE SEQUENCE [LARGE SCALE GENOMIC DNA]</scope>
    <source>
        <strain evidence="3 4">DSM 14340</strain>
    </source>
</reference>
<evidence type="ECO:0000313" key="3">
    <source>
        <dbReference type="EMBL" id="KRL61259.1"/>
    </source>
</evidence>
<name>A0A0R1S706_9LACO</name>
<dbReference type="AlphaFoldDB" id="A0A0R1S706"/>
<dbReference type="InterPro" id="IPR006016">
    <property type="entry name" value="UspA"/>
</dbReference>
<dbReference type="EMBL" id="AZEX01000024">
    <property type="protein sequence ID" value="KRL61259.1"/>
    <property type="molecule type" value="Genomic_DNA"/>
</dbReference>
<evidence type="ECO:0000259" key="2">
    <source>
        <dbReference type="Pfam" id="PF00582"/>
    </source>
</evidence>
<dbReference type="Proteomes" id="UP000051264">
    <property type="component" value="Unassembled WGS sequence"/>
</dbReference>
<dbReference type="STRING" id="1423747.FC69_GL000908"/>
<dbReference type="SUPFAM" id="SSF52402">
    <property type="entry name" value="Adenine nucleotide alpha hydrolases-like"/>
    <property type="match status" value="1"/>
</dbReference>
<organism evidence="3 4">
    <name type="scientific">Latilactobacillus fuchuensis DSM 14340 = JCM 11249</name>
    <dbReference type="NCBI Taxonomy" id="1423747"/>
    <lineage>
        <taxon>Bacteria</taxon>
        <taxon>Bacillati</taxon>
        <taxon>Bacillota</taxon>
        <taxon>Bacilli</taxon>
        <taxon>Lactobacillales</taxon>
        <taxon>Lactobacillaceae</taxon>
        <taxon>Latilactobacillus</taxon>
    </lineage>
</organism>
<dbReference type="InterPro" id="IPR006015">
    <property type="entry name" value="Universal_stress_UspA"/>
</dbReference>
<dbReference type="OrthoDB" id="2321605at2"/>
<dbReference type="eggNOG" id="COG0589">
    <property type="taxonomic scope" value="Bacteria"/>
</dbReference>
<evidence type="ECO:0000256" key="1">
    <source>
        <dbReference type="ARBA" id="ARBA00008791"/>
    </source>
</evidence>
<accession>A0A0R1S706</accession>
<dbReference type="Gene3D" id="3.40.50.620">
    <property type="entry name" value="HUPs"/>
    <property type="match status" value="1"/>
</dbReference>
<comment type="similarity">
    <text evidence="1">Belongs to the universal stress protein A family.</text>
</comment>
<protein>
    <recommendedName>
        <fullName evidence="2">UspA domain-containing protein</fullName>
    </recommendedName>
</protein>
<feature type="domain" description="UspA" evidence="2">
    <location>
        <begin position="4"/>
        <end position="145"/>
    </location>
</feature>
<dbReference type="PATRIC" id="fig|1423747.3.peg.928"/>
<dbReference type="PANTHER" id="PTHR46268">
    <property type="entry name" value="STRESS RESPONSE PROTEIN NHAX"/>
    <property type="match status" value="1"/>
</dbReference>
<sequence>MTNEYKRILVGDDGSENAHRAIKEAVELTKRNQAALSIAMIIPKEYLMGSNYGGEDSLKPRQKAAAEKLLASDAAYAKTQGLADVQTIVRFGSPKKALAVTLPQELETDLIILGATGRGAIERAFLGSIAMYTSVHAKANMLLVR</sequence>
<comment type="caution">
    <text evidence="3">The sequence shown here is derived from an EMBL/GenBank/DDBJ whole genome shotgun (WGS) entry which is preliminary data.</text>
</comment>
<dbReference type="PRINTS" id="PR01438">
    <property type="entry name" value="UNVRSLSTRESS"/>
</dbReference>
<dbReference type="Pfam" id="PF00582">
    <property type="entry name" value="Usp"/>
    <property type="match status" value="1"/>
</dbReference>